<evidence type="ECO:0000313" key="2">
    <source>
        <dbReference type="EMBL" id="SEK97634.1"/>
    </source>
</evidence>
<dbReference type="GO" id="GO:0016301">
    <property type="term" value="F:kinase activity"/>
    <property type="evidence" value="ECO:0007669"/>
    <property type="project" value="UniProtKB-KW"/>
</dbReference>
<dbReference type="EMBL" id="FNZN01000002">
    <property type="protein sequence ID" value="SEK97634.1"/>
    <property type="molecule type" value="Genomic_DNA"/>
</dbReference>
<dbReference type="PANTHER" id="PTHR30437">
    <property type="entry name" value="TRANSCRIPTION ELONGATION FACTOR GREA"/>
    <property type="match status" value="1"/>
</dbReference>
<dbReference type="InterPro" id="IPR001437">
    <property type="entry name" value="Tscrpt_elong_fac_GreA/B_C"/>
</dbReference>
<dbReference type="STRING" id="228957.SAMN04488008_102555"/>
<dbReference type="Gene3D" id="3.10.50.30">
    <property type="entry name" value="Transcription elongation factor, GreA/GreB, C-terminal domain"/>
    <property type="match status" value="1"/>
</dbReference>
<dbReference type="RefSeq" id="WP_091621481.1">
    <property type="nucleotide sequence ID" value="NZ_FNZN01000002.1"/>
</dbReference>
<dbReference type="PANTHER" id="PTHR30437:SF5">
    <property type="entry name" value="REGULATOR OF NUCLEOSIDE DIPHOSPHATE KINASE"/>
    <property type="match status" value="1"/>
</dbReference>
<feature type="domain" description="Transcription elongation factor GreA/GreB C-terminal" evidence="1">
    <location>
        <begin position="54"/>
        <end position="127"/>
    </location>
</feature>
<dbReference type="InterPro" id="IPR036953">
    <property type="entry name" value="GreA/GreB_C_sf"/>
</dbReference>
<sequence length="139" mass="15796">MKHGNLIIEKKEYVLLKRLMNLSGYYKDETLRKSVKKLLGELESAKIVEDAKMPADVVRFNSVITIGSKEGWHKTFQLVLPTESNIKEDKISITTPMGAAVIGYAEGDTIIWEFPNGVKELTIEKINHEKKHINLDMVL</sequence>
<protein>
    <submittedName>
        <fullName evidence="2">Regulator of nucleoside diphosphate kinase</fullName>
    </submittedName>
</protein>
<evidence type="ECO:0000259" key="1">
    <source>
        <dbReference type="Pfam" id="PF01272"/>
    </source>
</evidence>
<dbReference type="OrthoDB" id="192847at2"/>
<proteinExistence type="predicted"/>
<dbReference type="SUPFAM" id="SSF54534">
    <property type="entry name" value="FKBP-like"/>
    <property type="match status" value="1"/>
</dbReference>
<dbReference type="AlphaFoldDB" id="A0A1H7LF98"/>
<dbReference type="InterPro" id="IPR023459">
    <property type="entry name" value="Tscrpt_elong_fac_GreA/B_fam"/>
</dbReference>
<organism evidence="2 3">
    <name type="scientific">Maribacter orientalis</name>
    <dbReference type="NCBI Taxonomy" id="228957"/>
    <lineage>
        <taxon>Bacteria</taxon>
        <taxon>Pseudomonadati</taxon>
        <taxon>Bacteroidota</taxon>
        <taxon>Flavobacteriia</taxon>
        <taxon>Flavobacteriales</taxon>
        <taxon>Flavobacteriaceae</taxon>
        <taxon>Maribacter</taxon>
    </lineage>
</organism>
<gene>
    <name evidence="2" type="ORF">SAMN04488008_102555</name>
</gene>
<dbReference type="Proteomes" id="UP000198990">
    <property type="component" value="Unassembled WGS sequence"/>
</dbReference>
<reference evidence="3" key="1">
    <citation type="submission" date="2016-10" db="EMBL/GenBank/DDBJ databases">
        <authorList>
            <person name="Varghese N."/>
            <person name="Submissions S."/>
        </authorList>
    </citation>
    <scope>NUCLEOTIDE SEQUENCE [LARGE SCALE GENOMIC DNA]</scope>
    <source>
        <strain evidence="3">DSM 16471</strain>
    </source>
</reference>
<evidence type="ECO:0000313" key="3">
    <source>
        <dbReference type="Proteomes" id="UP000198990"/>
    </source>
</evidence>
<dbReference type="Pfam" id="PF01272">
    <property type="entry name" value="GreA_GreB"/>
    <property type="match status" value="1"/>
</dbReference>
<accession>A0A1H7LF98</accession>
<dbReference type="GO" id="GO:0003677">
    <property type="term" value="F:DNA binding"/>
    <property type="evidence" value="ECO:0007669"/>
    <property type="project" value="InterPro"/>
</dbReference>
<dbReference type="GO" id="GO:0032784">
    <property type="term" value="P:regulation of DNA-templated transcription elongation"/>
    <property type="evidence" value="ECO:0007669"/>
    <property type="project" value="InterPro"/>
</dbReference>
<dbReference type="GO" id="GO:0006354">
    <property type="term" value="P:DNA-templated transcription elongation"/>
    <property type="evidence" value="ECO:0007669"/>
    <property type="project" value="TreeGrafter"/>
</dbReference>
<dbReference type="GO" id="GO:0070063">
    <property type="term" value="F:RNA polymerase binding"/>
    <property type="evidence" value="ECO:0007669"/>
    <property type="project" value="InterPro"/>
</dbReference>
<keyword evidence="2" id="KW-0418">Kinase</keyword>
<keyword evidence="3" id="KW-1185">Reference proteome</keyword>
<keyword evidence="2" id="KW-0808">Transferase</keyword>
<name>A0A1H7LF98_9FLAO</name>